<dbReference type="Pfam" id="PF02737">
    <property type="entry name" value="3HCDH_N"/>
    <property type="match status" value="1"/>
</dbReference>
<organism evidence="6 7">
    <name type="scientific">Ensete ventricosum</name>
    <name type="common">Abyssinian banana</name>
    <name type="synonym">Musa ensete</name>
    <dbReference type="NCBI Taxonomy" id="4639"/>
    <lineage>
        <taxon>Eukaryota</taxon>
        <taxon>Viridiplantae</taxon>
        <taxon>Streptophyta</taxon>
        <taxon>Embryophyta</taxon>
        <taxon>Tracheophyta</taxon>
        <taxon>Spermatophyta</taxon>
        <taxon>Magnoliopsida</taxon>
        <taxon>Liliopsida</taxon>
        <taxon>Zingiberales</taxon>
        <taxon>Musaceae</taxon>
        <taxon>Ensete</taxon>
    </lineage>
</organism>
<keyword evidence="4" id="KW-0472">Membrane</keyword>
<dbReference type="PANTHER" id="PTHR23309">
    <property type="entry name" value="3-HYDROXYACYL-COA DEHYROGENASE"/>
    <property type="match status" value="1"/>
</dbReference>
<feature type="transmembrane region" description="Helical" evidence="4">
    <location>
        <begin position="55"/>
        <end position="75"/>
    </location>
</feature>
<keyword evidence="2" id="KW-0456">Lyase</keyword>
<dbReference type="Gene3D" id="3.40.50.720">
    <property type="entry name" value="NAD(P)-binding Rossmann-like Domain"/>
    <property type="match status" value="1"/>
</dbReference>
<dbReference type="PANTHER" id="PTHR23309:SF49">
    <property type="entry name" value="PEROXISOMAL BIFUNCTIONAL ENZYME"/>
    <property type="match status" value="1"/>
</dbReference>
<dbReference type="GO" id="GO:0006635">
    <property type="term" value="P:fatty acid beta-oxidation"/>
    <property type="evidence" value="ECO:0007669"/>
    <property type="project" value="TreeGrafter"/>
</dbReference>
<evidence type="ECO:0000256" key="4">
    <source>
        <dbReference type="SAM" id="Phobius"/>
    </source>
</evidence>
<keyword evidence="3" id="KW-0511">Multifunctional enzyme</keyword>
<reference evidence="6 7" key="1">
    <citation type="journal article" date="2014" name="Agronomy (Basel)">
        <title>A Draft Genome Sequence for Ensete ventricosum, the Drought-Tolerant Tree Against Hunger.</title>
        <authorList>
            <person name="Harrison J."/>
            <person name="Moore K.A."/>
            <person name="Paszkiewicz K."/>
            <person name="Jones T."/>
            <person name="Grant M."/>
            <person name="Ambacheew D."/>
            <person name="Muzemil S."/>
            <person name="Studholme D.J."/>
        </authorList>
    </citation>
    <scope>NUCLEOTIDE SEQUENCE [LARGE SCALE GENOMIC DNA]</scope>
</reference>
<feature type="transmembrane region" description="Helical" evidence="4">
    <location>
        <begin position="162"/>
        <end position="187"/>
    </location>
</feature>
<keyword evidence="4" id="KW-1133">Transmembrane helix</keyword>
<gene>
    <name evidence="6" type="ORF">B296_00022530</name>
</gene>
<feature type="transmembrane region" description="Helical" evidence="4">
    <location>
        <begin position="90"/>
        <end position="111"/>
    </location>
</feature>
<feature type="domain" description="3-hydroxyacyl-CoA dehydrogenase NAD binding" evidence="5">
    <location>
        <begin position="162"/>
        <end position="203"/>
    </location>
</feature>
<dbReference type="GO" id="GO:0070403">
    <property type="term" value="F:NAD+ binding"/>
    <property type="evidence" value="ECO:0007669"/>
    <property type="project" value="InterPro"/>
</dbReference>
<dbReference type="GO" id="GO:0016853">
    <property type="term" value="F:isomerase activity"/>
    <property type="evidence" value="ECO:0007669"/>
    <property type="project" value="UniProtKB-KW"/>
</dbReference>
<proteinExistence type="predicted"/>
<evidence type="ECO:0000256" key="1">
    <source>
        <dbReference type="ARBA" id="ARBA00023235"/>
    </source>
</evidence>
<dbReference type="Gene3D" id="3.90.226.10">
    <property type="entry name" value="2-enoyl-CoA Hydratase, Chain A, domain 1"/>
    <property type="match status" value="1"/>
</dbReference>
<evidence type="ECO:0000259" key="5">
    <source>
        <dbReference type="Pfam" id="PF02737"/>
    </source>
</evidence>
<feature type="non-terminal residue" evidence="6">
    <location>
        <position position="1"/>
    </location>
</feature>
<dbReference type="EMBL" id="AMZH03004580">
    <property type="protein sequence ID" value="RRT68795.1"/>
    <property type="molecule type" value="Genomic_DNA"/>
</dbReference>
<dbReference type="AlphaFoldDB" id="A0A426ZXW1"/>
<dbReference type="InterPro" id="IPR006176">
    <property type="entry name" value="3-OHacyl-CoA_DH_NAD-bd"/>
</dbReference>
<accession>A0A426ZXW1</accession>
<dbReference type="Proteomes" id="UP000287651">
    <property type="component" value="Unassembled WGS sequence"/>
</dbReference>
<dbReference type="GO" id="GO:0003857">
    <property type="term" value="F:(3S)-3-hydroxyacyl-CoA dehydrogenase (NAD+) activity"/>
    <property type="evidence" value="ECO:0007669"/>
    <property type="project" value="TreeGrafter"/>
</dbReference>
<evidence type="ECO:0000256" key="3">
    <source>
        <dbReference type="ARBA" id="ARBA00023268"/>
    </source>
</evidence>
<dbReference type="GO" id="GO:0005777">
    <property type="term" value="C:peroxisome"/>
    <property type="evidence" value="ECO:0007669"/>
    <property type="project" value="TreeGrafter"/>
</dbReference>
<keyword evidence="1" id="KW-0413">Isomerase</keyword>
<dbReference type="InterPro" id="IPR036291">
    <property type="entry name" value="NAD(P)-bd_dom_sf"/>
</dbReference>
<comment type="caution">
    <text evidence="6">The sequence shown here is derived from an EMBL/GenBank/DDBJ whole genome shotgun (WGS) entry which is preliminary data.</text>
</comment>
<dbReference type="SUPFAM" id="SSF51735">
    <property type="entry name" value="NAD(P)-binding Rossmann-fold domains"/>
    <property type="match status" value="1"/>
</dbReference>
<keyword evidence="4" id="KW-0812">Transmembrane</keyword>
<dbReference type="GO" id="GO:0016829">
    <property type="term" value="F:lyase activity"/>
    <property type="evidence" value="ECO:0007669"/>
    <property type="project" value="UniProtKB-KW"/>
</dbReference>
<evidence type="ECO:0000256" key="2">
    <source>
        <dbReference type="ARBA" id="ARBA00023239"/>
    </source>
</evidence>
<sequence length="280" mass="30547">SPRSEVGEPSVLDHLLDPMTAVRVTMEIGSDGVAVITICNPPVNALAPSSEEFKCLYTGIIFFYLGWVLVVIAGLKEKYTEAMNRSDVKAIVLTGEALISFIVSNFVLCVMHMENHTKGNMSLLPDVSVELVVNTIEGLFYRCLFVHSVTDVGLRPRKIKRVAVIGGGLMGSGIATALILSNTPVILKEIDSNFLQKGLKMIRVHDAKLQIFIVFGGKCIFSLYDSKKIVLSLLTTANLEGLVKKGSLTQDKMNKALSLLKGALDYSEFKHVDMVIEASL</sequence>
<evidence type="ECO:0000313" key="6">
    <source>
        <dbReference type="EMBL" id="RRT68795.1"/>
    </source>
</evidence>
<protein>
    <recommendedName>
        <fullName evidence="5">3-hydroxyacyl-CoA dehydrogenase NAD binding domain-containing protein</fullName>
    </recommendedName>
</protein>
<name>A0A426ZXW1_ENSVE</name>
<evidence type="ECO:0000313" key="7">
    <source>
        <dbReference type="Proteomes" id="UP000287651"/>
    </source>
</evidence>